<dbReference type="InterPro" id="IPR017853">
    <property type="entry name" value="GH"/>
</dbReference>
<gene>
    <name evidence="21" type="ORF">ATC70_003938</name>
</gene>
<evidence type="ECO:0000256" key="3">
    <source>
        <dbReference type="ARBA" id="ARBA00003530"/>
    </source>
</evidence>
<evidence type="ECO:0000256" key="10">
    <source>
        <dbReference type="ARBA" id="ARBA00022679"/>
    </source>
</evidence>
<dbReference type="PANTHER" id="PTHR10569">
    <property type="entry name" value="GLYCOGEN DEBRANCHING ENZYME"/>
    <property type="match status" value="1"/>
</dbReference>
<dbReference type="Pfam" id="PF06202">
    <property type="entry name" value="GDE_C"/>
    <property type="match status" value="1"/>
</dbReference>
<dbReference type="Gene3D" id="1.50.10.10">
    <property type="match status" value="1"/>
</dbReference>
<comment type="catalytic activity">
    <reaction evidence="1">
        <text>Transfers a segment of a (1-&gt;4)-alpha-D-glucan to a new position in an acceptor, which may be glucose or a (1-&gt;4)-alpha-D-glucan.</text>
        <dbReference type="EC" id="2.4.1.25"/>
    </reaction>
</comment>
<dbReference type="InterPro" id="IPR008928">
    <property type="entry name" value="6-hairpin_glycosidase_sf"/>
</dbReference>
<dbReference type="CDD" id="cd11327">
    <property type="entry name" value="AmyAc_Glg_debranch_2"/>
    <property type="match status" value="1"/>
</dbReference>
<evidence type="ECO:0000256" key="16">
    <source>
        <dbReference type="ARBA" id="ARBA00031477"/>
    </source>
</evidence>
<dbReference type="SUPFAM" id="SSF51445">
    <property type="entry name" value="(Trans)glycosidases"/>
    <property type="match status" value="1"/>
</dbReference>
<organism evidence="21 22">
    <name type="scientific">Mucor velutinosus</name>
    <dbReference type="NCBI Taxonomy" id="708070"/>
    <lineage>
        <taxon>Eukaryota</taxon>
        <taxon>Fungi</taxon>
        <taxon>Fungi incertae sedis</taxon>
        <taxon>Mucoromycota</taxon>
        <taxon>Mucoromycotina</taxon>
        <taxon>Mucoromycetes</taxon>
        <taxon>Mucorales</taxon>
        <taxon>Mucorineae</taxon>
        <taxon>Mucoraceae</taxon>
        <taxon>Mucor</taxon>
    </lineage>
</organism>
<keyword evidence="9" id="KW-0328">Glycosyltransferase</keyword>
<feature type="domain" description="Glycogen debranching enzyme central" evidence="20">
    <location>
        <begin position="742"/>
        <end position="977"/>
    </location>
</feature>
<evidence type="ECO:0000256" key="11">
    <source>
        <dbReference type="ARBA" id="ARBA00022801"/>
    </source>
</evidence>
<dbReference type="EMBL" id="JASEJX010000025">
    <property type="protein sequence ID" value="KAK4511939.1"/>
    <property type="molecule type" value="Genomic_DNA"/>
</dbReference>
<dbReference type="InterPro" id="IPR010401">
    <property type="entry name" value="AGL/Gdb1"/>
</dbReference>
<comment type="catalytic activity">
    <reaction evidence="2">
        <text>Hydrolysis of (1-&gt;6)-alpha-D-glucosidic branch linkages in glycogen phosphorylase limit dextrin.</text>
        <dbReference type="EC" id="3.2.1.33"/>
    </reaction>
</comment>
<keyword evidence="12" id="KW-0320">Glycogen biosynthesis</keyword>
<dbReference type="InterPro" id="IPR029436">
    <property type="entry name" value="AGL_euk_N"/>
</dbReference>
<evidence type="ECO:0000256" key="12">
    <source>
        <dbReference type="ARBA" id="ARBA00023056"/>
    </source>
</evidence>
<evidence type="ECO:0000259" key="20">
    <source>
        <dbReference type="Pfam" id="PF14702"/>
    </source>
</evidence>
<dbReference type="GO" id="GO:0004135">
    <property type="term" value="F:amylo-alpha-1,6-glucosidase activity"/>
    <property type="evidence" value="ECO:0007669"/>
    <property type="project" value="UniProtKB-EC"/>
</dbReference>
<evidence type="ECO:0000256" key="9">
    <source>
        <dbReference type="ARBA" id="ARBA00022676"/>
    </source>
</evidence>
<feature type="domain" description="Glycogen debranching enzyme C-terminal" evidence="17">
    <location>
        <begin position="1050"/>
        <end position="1510"/>
    </location>
</feature>
<keyword evidence="10" id="KW-0808">Transferase</keyword>
<dbReference type="FunFam" id="3.20.20.80:FF:000242">
    <property type="entry name" value="Glycogen debranching enzyme Gdb1, putative"/>
    <property type="match status" value="1"/>
</dbReference>
<dbReference type="GO" id="GO:0004134">
    <property type="term" value="F:4-alpha-glucanotransferase activity"/>
    <property type="evidence" value="ECO:0007669"/>
    <property type="project" value="UniProtKB-EC"/>
</dbReference>
<protein>
    <recommendedName>
        <fullName evidence="7">Glycogen debranching enzyme</fullName>
        <ecNumber evidence="5">2.4.1.25</ecNumber>
        <ecNumber evidence="6">3.2.1.33</ecNumber>
    </recommendedName>
    <alternativeName>
        <fullName evidence="16">Glycogen debrancher</fullName>
    </alternativeName>
</protein>
<name>A0AAN7HKX7_9FUNG</name>
<comment type="caution">
    <text evidence="21">The sequence shown here is derived from an EMBL/GenBank/DDBJ whole genome shotgun (WGS) entry which is preliminary data.</text>
</comment>
<dbReference type="InterPro" id="IPR032788">
    <property type="entry name" value="AGL_central"/>
</dbReference>
<evidence type="ECO:0000259" key="17">
    <source>
        <dbReference type="Pfam" id="PF06202"/>
    </source>
</evidence>
<keyword evidence="14" id="KW-0326">Glycosidase</keyword>
<evidence type="ECO:0000256" key="14">
    <source>
        <dbReference type="ARBA" id="ARBA00023295"/>
    </source>
</evidence>
<evidence type="ECO:0000256" key="1">
    <source>
        <dbReference type="ARBA" id="ARBA00000439"/>
    </source>
</evidence>
<dbReference type="Proteomes" id="UP001304243">
    <property type="component" value="Unassembled WGS sequence"/>
</dbReference>
<evidence type="ECO:0000256" key="2">
    <source>
        <dbReference type="ARBA" id="ARBA00000927"/>
    </source>
</evidence>
<keyword evidence="22" id="KW-1185">Reference proteome</keyword>
<comment type="function">
    <text evidence="3">Multifunctional enzyme acting as 1,4-alpha-D-glucan:1,4-alpha-D-glucan 4-alpha-D-glycosyltransferase and amylo-1,6-glucosidase in glycogen degradation.</text>
</comment>
<dbReference type="Gene3D" id="3.20.20.80">
    <property type="entry name" value="Glycosidases"/>
    <property type="match status" value="2"/>
</dbReference>
<evidence type="ECO:0000259" key="18">
    <source>
        <dbReference type="Pfam" id="PF14699"/>
    </source>
</evidence>
<proteinExistence type="inferred from homology"/>
<dbReference type="GeneID" id="89947640"/>
<dbReference type="Pfam" id="PF14701">
    <property type="entry name" value="hDGE_amylase"/>
    <property type="match status" value="1"/>
</dbReference>
<dbReference type="GO" id="GO:0005737">
    <property type="term" value="C:cytoplasm"/>
    <property type="evidence" value="ECO:0007669"/>
    <property type="project" value="UniProtKB-SubCell"/>
</dbReference>
<dbReference type="FunFam" id="1.50.10.10:FF:000039">
    <property type="entry name" value="Glycogen debranching enzyme Gdb1, putative"/>
    <property type="match status" value="1"/>
</dbReference>
<keyword evidence="13" id="KW-0511">Multifunctional enzyme</keyword>
<comment type="subcellular location">
    <subcellularLocation>
        <location evidence="4">Cytoplasm</location>
    </subcellularLocation>
</comment>
<keyword evidence="8" id="KW-0963">Cytoplasm</keyword>
<evidence type="ECO:0000256" key="7">
    <source>
        <dbReference type="ARBA" id="ARBA00020723"/>
    </source>
</evidence>
<dbReference type="EC" id="2.4.1.25" evidence="5"/>
<evidence type="ECO:0000256" key="6">
    <source>
        <dbReference type="ARBA" id="ARBA00012778"/>
    </source>
</evidence>
<dbReference type="Pfam" id="PF14699">
    <property type="entry name" value="hGDE_N"/>
    <property type="match status" value="1"/>
</dbReference>
<evidence type="ECO:0000259" key="19">
    <source>
        <dbReference type="Pfam" id="PF14701"/>
    </source>
</evidence>
<evidence type="ECO:0000256" key="8">
    <source>
        <dbReference type="ARBA" id="ARBA00022490"/>
    </source>
</evidence>
<dbReference type="InterPro" id="IPR012341">
    <property type="entry name" value="6hp_glycosidase-like_sf"/>
</dbReference>
<dbReference type="EC" id="3.2.1.33" evidence="6"/>
<dbReference type="InterPro" id="IPR032792">
    <property type="entry name" value="AGL_glucanoTrfase"/>
</dbReference>
<keyword evidence="11" id="KW-0378">Hydrolase</keyword>
<evidence type="ECO:0000313" key="22">
    <source>
        <dbReference type="Proteomes" id="UP001304243"/>
    </source>
</evidence>
<feature type="domain" description="Eukaryotic glycogen debranching enzyme N-terminal" evidence="18">
    <location>
        <begin position="53"/>
        <end position="134"/>
    </location>
</feature>
<evidence type="ECO:0000256" key="4">
    <source>
        <dbReference type="ARBA" id="ARBA00004496"/>
    </source>
</evidence>
<dbReference type="SUPFAM" id="SSF48208">
    <property type="entry name" value="Six-hairpin glycosidases"/>
    <property type="match status" value="1"/>
</dbReference>
<feature type="domain" description="Glycogen debranching enzyme glucanotransferase" evidence="19">
    <location>
        <begin position="145"/>
        <end position="590"/>
    </location>
</feature>
<dbReference type="Pfam" id="PF14702">
    <property type="entry name" value="hGDE_central"/>
    <property type="match status" value="1"/>
</dbReference>
<accession>A0AAN7HKX7</accession>
<evidence type="ECO:0000256" key="15">
    <source>
        <dbReference type="ARBA" id="ARBA00025780"/>
    </source>
</evidence>
<dbReference type="InterPro" id="IPR032790">
    <property type="entry name" value="GDE_C"/>
</dbReference>
<dbReference type="InterPro" id="IPR006421">
    <property type="entry name" value="Glycogen_debranch_met"/>
</dbReference>
<dbReference type="RefSeq" id="XP_064678605.1">
    <property type="nucleotide sequence ID" value="XM_064823293.1"/>
</dbReference>
<dbReference type="GO" id="GO:0005978">
    <property type="term" value="P:glycogen biosynthetic process"/>
    <property type="evidence" value="ECO:0007669"/>
    <property type="project" value="UniProtKB-KW"/>
</dbReference>
<evidence type="ECO:0000313" key="21">
    <source>
        <dbReference type="EMBL" id="KAK4511939.1"/>
    </source>
</evidence>
<dbReference type="NCBIfam" id="TIGR01531">
    <property type="entry name" value="glyc_debranch"/>
    <property type="match status" value="1"/>
</dbReference>
<sequence length="1523" mass="173066">MVNVIDKTRTIQELPRLHALTLADDGSPTQDKTYVRIPLFKGKVILRIILKPGSLAAGGRPVLYTNYPIEGEFERHTFHPVKFIKDPNLLHAYCDVKLDLPGAYQYKVEYTADDNAGKVTSEVGYVVAEPRIELPRANPSQQGELLPLDGLMILSMVPKWMGPITQWKKLIDQVEYAGYNMIHFVPLQKRGDSNSPYSIADQLAFDDDVFDEKDRKKSNKEKLAIVEKAITKLNTEHGILSLSDVVWNHTSNSTEFLLKHPEAGYNLHNSPYLVPAYELDTALIDLSGDMDKVGLPREVKSTHDADIIVNYIKDHTFKALKLYEYKVIDVAKYVEEIRNALRSRTAAAADADPSAFKDVVHLPVKERTYHFGKNVIQDGHLGTRFHKSVHVSKAIGFLLAFNNISSLDQVSEDRVDALADSFQGLLNDYNLPLYEEYDMECKVALDNIKGRLVFTRLAENGPKLGSITKSNPVIETYFTRLEDKSKKHPAGSMMLANNGWIWNADPLVDFAGPGSTAYLRREVIIWGDCVKLRYGKAPEDNPWLWKHMREYTEQVASMFHGIRIDNCHSTPIHVAEYFLDAARKIRPDLYVLAELFTGSPEKDNAFVSRLGIHALIREAMQAWDTHELSRLAHRHGGKPVGSMDEDMVWKLVPYEGDEHDQVLRIPITNGSMPRALFMDCTHDNETPFQKRTAEDTLPNAAVVAFSDCAVGSVKGYDEIYPRLLDIVNEKRHYDPNPQRDTGVIAAKHKLLRLHQKMCLEGYHEVHVHQENDYLLVHRQHPGSQSGYLMISRTAFPGQGSGHSPIQLRKSEAEFEFAYSLKIDGHQAKESEYLEGLPCHLEALDAPRFDRHEDDKGQFLQVVLPDSFTPGSICVIKTSIGDKSDILKTITTMDDHVVKDLDFLATNVVLYRCESEETDSTGGDGVYNVPNYGKLVYAGLQGFMSVLNPIIANNDLGHPLCDNLRAGHWALDYTIHRLKEYQSHYPALEALISWFEKRATLIKEVPDFLVPKYFALIVKTAYDKVYAHALTLMSPLVQHGDTFIKQLAMTSVQMLCQVPSAGLTPTKSTPSLAAGLPHFTVGHMRVWGRDVCISLRGLLMVTGRFEDAKKHIIAFAGSLRHGLIPNLLDSVRRPRYNSRDSAWFFMQSIQDYYNLAPDGKSILEAEVPRRFPKDDRFVEVEEGYTYSSTIAEIMQEVFERHARGIHFREHNAGRQIDEQMTDKGFNIDIDVDWSSGVLVGGNIWNCGTWMDKMGESPKANNKGYPGTPRDGAPAEITGLLKSSLRWVNQLIERGEYKWKGVDHVKTDDGEKTITFKYWNDLLQKNFERVYYVPQEPSQDKDYDVISKIVNRRGIYKDVYKATEAYTEYQLRPNLFVAMAVAPELFDKEHAKQCIQLCREALLGPLGMRTLDPLDQQYKPYYHNSEDSEDFQTSKGRNYHQGPEWLWPLGYYLRAARHFDALTNQEIARILRKHREYVSKDPWCGLPELTNKDAEYCHDSCTTQSWSAATLLDLFYDLIEGGEEC</sequence>
<evidence type="ECO:0000256" key="5">
    <source>
        <dbReference type="ARBA" id="ARBA00012560"/>
    </source>
</evidence>
<evidence type="ECO:0000256" key="13">
    <source>
        <dbReference type="ARBA" id="ARBA00023268"/>
    </source>
</evidence>
<dbReference type="GO" id="GO:0005980">
    <property type="term" value="P:glycogen catabolic process"/>
    <property type="evidence" value="ECO:0007669"/>
    <property type="project" value="InterPro"/>
</dbReference>
<comment type="similarity">
    <text evidence="15">Belongs to the glycogen debranching enzyme family.</text>
</comment>
<reference evidence="21 22" key="1">
    <citation type="submission" date="2022-11" db="EMBL/GenBank/DDBJ databases">
        <title>Mucor velutinosus strain NIH1002 WGS.</title>
        <authorList>
            <person name="Subramanian P."/>
            <person name="Mullikin J.C."/>
            <person name="Segre J.A."/>
            <person name="Zelazny A.M."/>
        </authorList>
    </citation>
    <scope>NUCLEOTIDE SEQUENCE [LARGE SCALE GENOMIC DNA]</scope>
    <source>
        <strain evidence="21 22">NIH1002</strain>
    </source>
</reference>
<dbReference type="PANTHER" id="PTHR10569:SF2">
    <property type="entry name" value="GLYCOGEN DEBRANCHING ENZYME"/>
    <property type="match status" value="1"/>
</dbReference>